<organism evidence="2 3">
    <name type="scientific">Verruconis gallopava</name>
    <dbReference type="NCBI Taxonomy" id="253628"/>
    <lineage>
        <taxon>Eukaryota</taxon>
        <taxon>Fungi</taxon>
        <taxon>Dikarya</taxon>
        <taxon>Ascomycota</taxon>
        <taxon>Pezizomycotina</taxon>
        <taxon>Dothideomycetes</taxon>
        <taxon>Pleosporomycetidae</taxon>
        <taxon>Venturiales</taxon>
        <taxon>Sympoventuriaceae</taxon>
        <taxon>Verruconis</taxon>
    </lineage>
</organism>
<dbReference type="PANTHER" id="PTHR22893">
    <property type="entry name" value="NADH OXIDOREDUCTASE-RELATED"/>
    <property type="match status" value="1"/>
</dbReference>
<dbReference type="SUPFAM" id="SSF51395">
    <property type="entry name" value="FMN-linked oxidoreductases"/>
    <property type="match status" value="1"/>
</dbReference>
<reference evidence="2 3" key="1">
    <citation type="submission" date="2015-01" db="EMBL/GenBank/DDBJ databases">
        <title>The Genome Sequence of Ochroconis gallopava CBS43764.</title>
        <authorList>
            <consortium name="The Broad Institute Genomics Platform"/>
            <person name="Cuomo C."/>
            <person name="de Hoog S."/>
            <person name="Gorbushina A."/>
            <person name="Stielow B."/>
            <person name="Teixiera M."/>
            <person name="Abouelleil A."/>
            <person name="Chapman S.B."/>
            <person name="Priest M."/>
            <person name="Young S.K."/>
            <person name="Wortman J."/>
            <person name="Nusbaum C."/>
            <person name="Birren B."/>
        </authorList>
    </citation>
    <scope>NUCLEOTIDE SEQUENCE [LARGE SCALE GENOMIC DNA]</scope>
    <source>
        <strain evidence="2 3">CBS 43764</strain>
    </source>
</reference>
<dbReference type="Proteomes" id="UP000053259">
    <property type="component" value="Unassembled WGS sequence"/>
</dbReference>
<dbReference type="InterPro" id="IPR001155">
    <property type="entry name" value="OxRdtase_FMN_N"/>
</dbReference>
<feature type="domain" description="NADH:flavin oxidoreductase/NADH oxidase N-terminal" evidence="1">
    <location>
        <begin position="6"/>
        <end position="335"/>
    </location>
</feature>
<dbReference type="GO" id="GO:0010181">
    <property type="term" value="F:FMN binding"/>
    <property type="evidence" value="ECO:0007669"/>
    <property type="project" value="InterPro"/>
</dbReference>
<dbReference type="EMBL" id="KN847573">
    <property type="protein sequence ID" value="KIV99687.1"/>
    <property type="molecule type" value="Genomic_DNA"/>
</dbReference>
<keyword evidence="3" id="KW-1185">Reference proteome</keyword>
<dbReference type="CDD" id="cd02933">
    <property type="entry name" value="OYE_like_FMN"/>
    <property type="match status" value="1"/>
</dbReference>
<evidence type="ECO:0000259" key="1">
    <source>
        <dbReference type="Pfam" id="PF00724"/>
    </source>
</evidence>
<dbReference type="InterPro" id="IPR045247">
    <property type="entry name" value="Oye-like"/>
</dbReference>
<dbReference type="Pfam" id="PF00724">
    <property type="entry name" value="Oxidored_FMN"/>
    <property type="match status" value="1"/>
</dbReference>
<name>A0A0D1ZZ30_9PEZI</name>
<dbReference type="Gene3D" id="3.20.20.70">
    <property type="entry name" value="Aldolase class I"/>
    <property type="match status" value="1"/>
</dbReference>
<gene>
    <name evidence="2" type="ORF">PV09_08678</name>
</gene>
<dbReference type="OrthoDB" id="276546at2759"/>
<evidence type="ECO:0000313" key="2">
    <source>
        <dbReference type="EMBL" id="KIV99687.1"/>
    </source>
</evidence>
<dbReference type="HOGENOM" id="CLU_012153_0_0_1"/>
<evidence type="ECO:0000313" key="3">
    <source>
        <dbReference type="Proteomes" id="UP000053259"/>
    </source>
</evidence>
<dbReference type="VEuPathDB" id="FungiDB:PV09_08678"/>
<dbReference type="InterPro" id="IPR013785">
    <property type="entry name" value="Aldolase_TIM"/>
</dbReference>
<dbReference type="GeneID" id="27316651"/>
<protein>
    <recommendedName>
        <fullName evidence="1">NADH:flavin oxidoreductase/NADH oxidase N-terminal domain-containing protein</fullName>
    </recommendedName>
</protein>
<dbReference type="FunFam" id="3.20.20.70:FF:000138">
    <property type="entry name" value="NADPH dehydrogenase 1"/>
    <property type="match status" value="1"/>
</dbReference>
<dbReference type="RefSeq" id="XP_016209557.1">
    <property type="nucleotide sequence ID" value="XM_016362615.1"/>
</dbReference>
<accession>A0A0D1ZZ30</accession>
<dbReference type="AlphaFoldDB" id="A0A0D1ZZ30"/>
<dbReference type="InParanoid" id="A0A0D1ZZ30"/>
<sequence>MADSRLFEPLSLGRLKLKHRIGMCPLTRFRASDDHVPLDIMATYYAQRASEPGTLLVSEGTFISPQQGGYANVPGIYNEAQIKAWRKVTDDVHSKGSFIYCQLWALGRTANEEVAKAEGITITSSSAVPVTPKSKIPVPLSAQEIKSTVRDYVKAAQNAIEAGFDGVELHGANGYLIDQFLQDTCNQREDEYGGSIENRSRFCFEVVQSVAAAIGADRTAIRFSPWSTFNSMRMENPIPQFSDIISKLDQLGLAYLHLVESRIAGNVDVDVSDTLQFAYDIWTGPFLVAGGFRPETARKLVDEQQKDKNIVVMFGRYFISTPDLPFRVKCNLELNKYDRSTFYTPKQPHGYIDYDFSPEFLRTREQVTAA</sequence>
<dbReference type="STRING" id="253628.A0A0D1ZZ30"/>
<dbReference type="PANTHER" id="PTHR22893:SF91">
    <property type="entry name" value="NADPH DEHYDROGENASE 2-RELATED"/>
    <property type="match status" value="1"/>
</dbReference>
<dbReference type="GO" id="GO:0003959">
    <property type="term" value="F:NADPH dehydrogenase activity"/>
    <property type="evidence" value="ECO:0007669"/>
    <property type="project" value="TreeGrafter"/>
</dbReference>
<dbReference type="FunCoup" id="A0A0D1ZZ30">
    <property type="interactions" value="779"/>
</dbReference>
<proteinExistence type="predicted"/>